<dbReference type="InterPro" id="IPR050687">
    <property type="entry name" value="Dynein_IC"/>
</dbReference>
<name>A0A146KBS6_9EUKA</name>
<dbReference type="AlphaFoldDB" id="A0A146KBS6"/>
<feature type="compositionally biased region" description="Basic and acidic residues" evidence="4">
    <location>
        <begin position="789"/>
        <end position="799"/>
    </location>
</feature>
<keyword evidence="2" id="KW-0853">WD repeat</keyword>
<feature type="non-terminal residue" evidence="5">
    <location>
        <position position="1"/>
    </location>
</feature>
<dbReference type="GO" id="GO:0036156">
    <property type="term" value="C:inner dynein arm"/>
    <property type="evidence" value="ECO:0007669"/>
    <property type="project" value="TreeGrafter"/>
</dbReference>
<keyword evidence="3" id="KW-0677">Repeat</keyword>
<feature type="region of interest" description="Disordered" evidence="4">
    <location>
        <begin position="780"/>
        <end position="799"/>
    </location>
</feature>
<dbReference type="EMBL" id="GDID01003640">
    <property type="protein sequence ID" value="JAP92966.1"/>
    <property type="molecule type" value="Transcribed_RNA"/>
</dbReference>
<dbReference type="GO" id="GO:0036159">
    <property type="term" value="P:inner dynein arm assembly"/>
    <property type="evidence" value="ECO:0007669"/>
    <property type="project" value="TreeGrafter"/>
</dbReference>
<dbReference type="InterPro" id="IPR036322">
    <property type="entry name" value="WD40_repeat_dom_sf"/>
</dbReference>
<keyword evidence="1" id="KW-0963">Cytoplasm</keyword>
<dbReference type="SUPFAM" id="SSF50978">
    <property type="entry name" value="WD40 repeat-like"/>
    <property type="match status" value="1"/>
</dbReference>
<evidence type="ECO:0000313" key="5">
    <source>
        <dbReference type="EMBL" id="JAP92966.1"/>
    </source>
</evidence>
<dbReference type="PANTHER" id="PTHR12442">
    <property type="entry name" value="DYNEIN INTERMEDIATE CHAIN"/>
    <property type="match status" value="1"/>
</dbReference>
<evidence type="ECO:0000256" key="2">
    <source>
        <dbReference type="ARBA" id="ARBA00022574"/>
    </source>
</evidence>
<dbReference type="InterPro" id="IPR015943">
    <property type="entry name" value="WD40/YVTN_repeat-like_dom_sf"/>
</dbReference>
<evidence type="ECO:0000256" key="4">
    <source>
        <dbReference type="SAM" id="MobiDB-lite"/>
    </source>
</evidence>
<dbReference type="PANTHER" id="PTHR12442:SF5">
    <property type="entry name" value="DYNEIN AXONEMAL INTERMEDIATE CHAIN 3"/>
    <property type="match status" value="1"/>
</dbReference>
<organism evidence="5">
    <name type="scientific">Trepomonas sp. PC1</name>
    <dbReference type="NCBI Taxonomy" id="1076344"/>
    <lineage>
        <taxon>Eukaryota</taxon>
        <taxon>Metamonada</taxon>
        <taxon>Diplomonadida</taxon>
        <taxon>Hexamitidae</taxon>
        <taxon>Hexamitinae</taxon>
        <taxon>Trepomonas</taxon>
    </lineage>
</organism>
<dbReference type="Gene3D" id="2.130.10.10">
    <property type="entry name" value="YVTN repeat-like/Quinoprotein amine dehydrogenase"/>
    <property type="match status" value="1"/>
</dbReference>
<evidence type="ECO:0000256" key="3">
    <source>
        <dbReference type="ARBA" id="ARBA00022737"/>
    </source>
</evidence>
<dbReference type="GO" id="GO:0060294">
    <property type="term" value="P:cilium movement involved in cell motility"/>
    <property type="evidence" value="ECO:0007669"/>
    <property type="project" value="TreeGrafter"/>
</dbReference>
<sequence>QIPPISFMRPQHSFREQVQTQNVDSQDNYTEIHESFEQNDKPVFALNESKAVQAVIQTRKRPVQTQITESYNRSSQYEPQLFSEQKLNEIINSQSFANFFKNEKYMKAALVSNYCADSQFALQADEEEYDARGQSQLNEIQTLQNATYSKNKTVTCTSYVQYLKQTLIFEAVAPVGFVNTIQDCSEENLSKYHVLIWNIADNMQPIGMLVAPAAVTSMDINDQKGHLIVVCGCISGQVLMFDLDNLHKSSYEQMFLQYNQQYNMKNSIQFTKALEKGTCSEYYPSITSSPTHFHSLPITDIKWLPQNSQITKSGDLQTSANQFGSIQFVSVSPDGILKLFSLICFDKDPARGDTVVLIPFLQLPMAAIYPAVKQIKPVSIQFMQSDMPSSFFIIGDAFGHVCFSTWAVAVAGFYALEDDKKKLEKQYLRDVNEQSKQNIERLDTYYQDRPSKGSMVSGFQFFLSGVFKIQFNEAWPQLLMACSADSVKMWLLEKKMHRQTMQYSMRGLVEEQVIFQNNYEAARSAGFVIKKDLVPQERKFQAKIQQSADSILSLDQQNKQSIYKQLITPQPQFVEQSQLLQSLNLSLLNLNQQIVIQEVSLQDLNKRSNTINSSVSKQFELDFPNYNFYQPVFDFILQENSLTASCMSSVKPSVLFLGTDKGVVLVFDLNDRMYEPLIQANVCVGLAITSMVYIRQAVVTLTGVQGQVQQEGQYQLLPEKKKIKTKDVLVIGDCGGNIHVLEIPKALRQRSKADNALRNKFRKNLEGSEYGAYRRVVRAQGNAEMEENDREKEKETQKE</sequence>
<dbReference type="GO" id="GO:0045503">
    <property type="term" value="F:dynein light chain binding"/>
    <property type="evidence" value="ECO:0007669"/>
    <property type="project" value="TreeGrafter"/>
</dbReference>
<reference evidence="5" key="1">
    <citation type="submission" date="2015-07" db="EMBL/GenBank/DDBJ databases">
        <title>Adaptation to a free-living lifestyle via gene acquisitions in the diplomonad Trepomonas sp. PC1.</title>
        <authorList>
            <person name="Xu F."/>
            <person name="Jerlstrom-Hultqvist J."/>
            <person name="Kolisko M."/>
            <person name="Simpson A.G.B."/>
            <person name="Roger A.J."/>
            <person name="Svard S.G."/>
            <person name="Andersson J.O."/>
        </authorList>
    </citation>
    <scope>NUCLEOTIDE SEQUENCE</scope>
    <source>
        <strain evidence="5">PC1</strain>
    </source>
</reference>
<protein>
    <submittedName>
        <fullName evidence="5">Uncharacterized protein</fullName>
    </submittedName>
</protein>
<accession>A0A146KBS6</accession>
<proteinExistence type="predicted"/>
<gene>
    <name evidence="5" type="ORF">TPC1_14917</name>
</gene>
<dbReference type="GO" id="GO:0045504">
    <property type="term" value="F:dynein heavy chain binding"/>
    <property type="evidence" value="ECO:0007669"/>
    <property type="project" value="TreeGrafter"/>
</dbReference>
<evidence type="ECO:0000256" key="1">
    <source>
        <dbReference type="ARBA" id="ARBA00022490"/>
    </source>
</evidence>